<feature type="region of interest" description="Disordered" evidence="5">
    <location>
        <begin position="165"/>
        <end position="187"/>
    </location>
</feature>
<evidence type="ECO:0000259" key="7">
    <source>
        <dbReference type="PROSITE" id="PS51007"/>
    </source>
</evidence>
<evidence type="ECO:0000256" key="4">
    <source>
        <dbReference type="PROSITE-ProRule" id="PRU00433"/>
    </source>
</evidence>
<dbReference type="SUPFAM" id="SSF50952">
    <property type="entry name" value="Soluble quinoprotein glucose dehydrogenase"/>
    <property type="match status" value="1"/>
</dbReference>
<sequence>MYKNHLPLLSLLAISVLAGCSKYKPSETADLGELSEYFSPPGLDPNNIQRDSTDLVITNFAGPDLVPSPSCLAVAPTGEVFVGVDMIGSLGKTPGKGSIVKLVDSNHDGTLDSHTEFVKVDNPRGIIALGDQVFVLHTTFGTDSLASGMDLVVFEDKNKDGVADGPGNPLIKSISSPKHLRDRGTDHSTNGIRMGIDGWIYIAVGDFGFHDAEDRTGKKLTMLGGGIVRVRPDGTEMEVYTHGTRNIYDVAIDPFMNIYTRGNTNDGGGWNIRFIHHIQSAEYGYPSLFKNFTDEILPALADLGGGSGTGSYFMDDSRWPQKYNQVPMMADWGKSQLYIHRVTMDGPSFTQKDEEFIKLSQISDVDVDGSGRMFLSAWDGAGYRGSPEKGYVVRVVPKDWKYEAFPDLKAASVSELAQLLKATNSVTRLHAQQEMLTRSKEEVAVEALKIAQDKSLPLAARVAGIFTYAQAACASGVEELIKLSEEDKIREFALRAMADRKTCLQAVPVDLYTSSVKDANPRVQAAAIVGLGRIGNPEAADVLLEVAVPESAKTPEKGTEGPHATPNSAIVLPHLAVKALVELHAVEACVDALDSDQYKLALWALRYMHDTRAVDGLIASYQDTDEQAKKDEILTTLSRIYQIEAPYDGSWWWGTRPDTHGPYYKAIDWEASEKIKSFLMGEFTAGGESKKAFFAALNDRMRLGIVELGTESEAPVVEEAAVDLESIKNKKGQVGESSIEDVVLAMASIKGDAVKGKALFTSQGCIACHSIEKGQVMKGPFMGQIGSIMNRDQIVESILKPNASISQGFASVQVTTNDGRTFMGFVTGESAQELTVRDIAGNATKLEKKNIKERKELENSMMPSGLANALSFEELASLVSFLEQQK</sequence>
<keyword evidence="9" id="KW-1185">Reference proteome</keyword>
<dbReference type="InterPro" id="IPR013427">
    <property type="entry name" value="Haem-bd_dom_put"/>
</dbReference>
<feature type="signal peptide" evidence="6">
    <location>
        <begin position="1"/>
        <end position="18"/>
    </location>
</feature>
<proteinExistence type="predicted"/>
<keyword evidence="3 4" id="KW-0408">Iron</keyword>
<organism evidence="8 9">
    <name type="scientific">Algoriphagus lacus</name>
    <dbReference type="NCBI Taxonomy" id="2056311"/>
    <lineage>
        <taxon>Bacteria</taxon>
        <taxon>Pseudomonadati</taxon>
        <taxon>Bacteroidota</taxon>
        <taxon>Cytophagia</taxon>
        <taxon>Cytophagales</taxon>
        <taxon>Cyclobacteriaceae</taxon>
        <taxon>Algoriphagus</taxon>
    </lineage>
</organism>
<keyword evidence="1 4" id="KW-0349">Heme</keyword>
<dbReference type="SUPFAM" id="SSF48371">
    <property type="entry name" value="ARM repeat"/>
    <property type="match status" value="1"/>
</dbReference>
<dbReference type="OrthoDB" id="9808161at2"/>
<dbReference type="InterPro" id="IPR009056">
    <property type="entry name" value="Cyt_c-like_dom"/>
</dbReference>
<evidence type="ECO:0000256" key="6">
    <source>
        <dbReference type="SAM" id="SignalP"/>
    </source>
</evidence>
<dbReference type="RefSeq" id="WP_119478269.1">
    <property type="nucleotide sequence ID" value="NZ_QXML01000006.1"/>
</dbReference>
<dbReference type="Pfam" id="PF23500">
    <property type="entry name" value="DUF7133"/>
    <property type="match status" value="1"/>
</dbReference>
<dbReference type="EMBL" id="QXML01000006">
    <property type="protein sequence ID" value="RIW14471.1"/>
    <property type="molecule type" value="Genomic_DNA"/>
</dbReference>
<dbReference type="Gene3D" id="2.120.10.30">
    <property type="entry name" value="TolB, C-terminal domain"/>
    <property type="match status" value="1"/>
</dbReference>
<evidence type="ECO:0000256" key="2">
    <source>
        <dbReference type="ARBA" id="ARBA00022723"/>
    </source>
</evidence>
<dbReference type="Gene3D" id="1.25.10.10">
    <property type="entry name" value="Leucine-rich Repeat Variant"/>
    <property type="match status" value="1"/>
</dbReference>
<reference evidence="8 9" key="1">
    <citation type="submission" date="2018-09" db="EMBL/GenBank/DDBJ databases">
        <authorList>
            <person name="Wang X."/>
            <person name="Du Z."/>
        </authorList>
    </citation>
    <scope>NUCLEOTIDE SEQUENCE [LARGE SCALE GENOMIC DNA]</scope>
    <source>
        <strain evidence="8 9">N3</strain>
    </source>
</reference>
<evidence type="ECO:0000313" key="9">
    <source>
        <dbReference type="Proteomes" id="UP000283522"/>
    </source>
</evidence>
<evidence type="ECO:0000256" key="3">
    <source>
        <dbReference type="ARBA" id="ARBA00023004"/>
    </source>
</evidence>
<dbReference type="InterPro" id="IPR036909">
    <property type="entry name" value="Cyt_c-like_dom_sf"/>
</dbReference>
<accession>A0A418PQ75</accession>
<dbReference type="Gene3D" id="1.10.760.10">
    <property type="entry name" value="Cytochrome c-like domain"/>
    <property type="match status" value="1"/>
</dbReference>
<dbReference type="InterPro" id="IPR011042">
    <property type="entry name" value="6-blade_b-propeller_TolB-like"/>
</dbReference>
<feature type="chain" id="PRO_5019336916" evidence="6">
    <location>
        <begin position="19"/>
        <end position="886"/>
    </location>
</feature>
<protein>
    <submittedName>
        <fullName evidence="8">Heme-binding protein</fullName>
    </submittedName>
</protein>
<dbReference type="InterPro" id="IPR011041">
    <property type="entry name" value="Quinoprot_gluc/sorb_DH_b-prop"/>
</dbReference>
<evidence type="ECO:0000313" key="8">
    <source>
        <dbReference type="EMBL" id="RIW14471.1"/>
    </source>
</evidence>
<gene>
    <name evidence="8" type="ORF">D0X99_13000</name>
</gene>
<evidence type="ECO:0000256" key="1">
    <source>
        <dbReference type="ARBA" id="ARBA00022617"/>
    </source>
</evidence>
<keyword evidence="6" id="KW-0732">Signal</keyword>
<dbReference type="PROSITE" id="PS51007">
    <property type="entry name" value="CYTC"/>
    <property type="match status" value="1"/>
</dbReference>
<name>A0A418PQ75_9BACT</name>
<dbReference type="GO" id="GO:0046872">
    <property type="term" value="F:metal ion binding"/>
    <property type="evidence" value="ECO:0007669"/>
    <property type="project" value="UniProtKB-KW"/>
</dbReference>
<dbReference type="PANTHER" id="PTHR33546">
    <property type="entry name" value="LARGE, MULTIFUNCTIONAL SECRETED PROTEIN-RELATED"/>
    <property type="match status" value="1"/>
</dbReference>
<comment type="caution">
    <text evidence="8">The sequence shown here is derived from an EMBL/GenBank/DDBJ whole genome shotgun (WGS) entry which is preliminary data.</text>
</comment>
<dbReference type="PANTHER" id="PTHR33546:SF1">
    <property type="entry name" value="LARGE, MULTIFUNCTIONAL SECRETED PROTEIN"/>
    <property type="match status" value="1"/>
</dbReference>
<dbReference type="InterPro" id="IPR055557">
    <property type="entry name" value="DUF7133"/>
</dbReference>
<dbReference type="InterPro" id="IPR011989">
    <property type="entry name" value="ARM-like"/>
</dbReference>
<evidence type="ECO:0000256" key="5">
    <source>
        <dbReference type="SAM" id="MobiDB-lite"/>
    </source>
</evidence>
<dbReference type="Proteomes" id="UP000283522">
    <property type="component" value="Unassembled WGS sequence"/>
</dbReference>
<dbReference type="SUPFAM" id="SSF46626">
    <property type="entry name" value="Cytochrome c"/>
    <property type="match status" value="1"/>
</dbReference>
<dbReference type="InterPro" id="IPR016024">
    <property type="entry name" value="ARM-type_fold"/>
</dbReference>
<feature type="domain" description="Cytochrome c" evidence="7">
    <location>
        <begin position="751"/>
        <end position="886"/>
    </location>
</feature>
<dbReference type="GO" id="GO:0009055">
    <property type="term" value="F:electron transfer activity"/>
    <property type="evidence" value="ECO:0007669"/>
    <property type="project" value="InterPro"/>
</dbReference>
<dbReference type="NCBIfam" id="TIGR02603">
    <property type="entry name" value="CxxCH_TIGR02603"/>
    <property type="match status" value="1"/>
</dbReference>
<dbReference type="PROSITE" id="PS51257">
    <property type="entry name" value="PROKAR_LIPOPROTEIN"/>
    <property type="match status" value="1"/>
</dbReference>
<dbReference type="Pfam" id="PF13646">
    <property type="entry name" value="HEAT_2"/>
    <property type="match status" value="1"/>
</dbReference>
<dbReference type="AlphaFoldDB" id="A0A418PQ75"/>
<dbReference type="GO" id="GO:0020037">
    <property type="term" value="F:heme binding"/>
    <property type="evidence" value="ECO:0007669"/>
    <property type="project" value="InterPro"/>
</dbReference>
<keyword evidence="2 4" id="KW-0479">Metal-binding</keyword>